<organism evidence="1 2">
    <name type="scientific">Datura stramonium</name>
    <name type="common">Jimsonweed</name>
    <name type="synonym">Common thornapple</name>
    <dbReference type="NCBI Taxonomy" id="4076"/>
    <lineage>
        <taxon>Eukaryota</taxon>
        <taxon>Viridiplantae</taxon>
        <taxon>Streptophyta</taxon>
        <taxon>Embryophyta</taxon>
        <taxon>Tracheophyta</taxon>
        <taxon>Spermatophyta</taxon>
        <taxon>Magnoliopsida</taxon>
        <taxon>eudicotyledons</taxon>
        <taxon>Gunneridae</taxon>
        <taxon>Pentapetalae</taxon>
        <taxon>asterids</taxon>
        <taxon>lamiids</taxon>
        <taxon>Solanales</taxon>
        <taxon>Solanaceae</taxon>
        <taxon>Solanoideae</taxon>
        <taxon>Datureae</taxon>
        <taxon>Datura</taxon>
    </lineage>
</organism>
<dbReference type="Proteomes" id="UP000823775">
    <property type="component" value="Unassembled WGS sequence"/>
</dbReference>
<name>A0ABS8WS16_DATST</name>
<protein>
    <submittedName>
        <fullName evidence="1">Uncharacterized protein</fullName>
    </submittedName>
</protein>
<keyword evidence="2" id="KW-1185">Reference proteome</keyword>
<gene>
    <name evidence="1" type="ORF">HAX54_053007</name>
</gene>
<evidence type="ECO:0000313" key="1">
    <source>
        <dbReference type="EMBL" id="MCE3214661.1"/>
    </source>
</evidence>
<accession>A0ABS8WS16</accession>
<proteinExistence type="predicted"/>
<evidence type="ECO:0000313" key="2">
    <source>
        <dbReference type="Proteomes" id="UP000823775"/>
    </source>
</evidence>
<comment type="caution">
    <text evidence="1">The sequence shown here is derived from an EMBL/GenBank/DDBJ whole genome shotgun (WGS) entry which is preliminary data.</text>
</comment>
<dbReference type="EMBL" id="JACEIK010009759">
    <property type="protein sequence ID" value="MCE3214661.1"/>
    <property type="molecule type" value="Genomic_DNA"/>
</dbReference>
<sequence>MAVSHEIPLQSVRLVAGEFIRVDFVAEWGYGSTCGGSQAGAHQTRAQTDPQPEVMNGGQPRVVAQERVQEQVVLCHLFLCLRLVIRLLNVLEALVHNNGVLPVPQTTSQTQTQLQLNVAATQAP</sequence>
<reference evidence="1 2" key="1">
    <citation type="journal article" date="2021" name="BMC Genomics">
        <title>Datura genome reveals duplications of psychoactive alkaloid biosynthetic genes and high mutation rate following tissue culture.</title>
        <authorList>
            <person name="Rajewski A."/>
            <person name="Carter-House D."/>
            <person name="Stajich J."/>
            <person name="Litt A."/>
        </authorList>
    </citation>
    <scope>NUCLEOTIDE SEQUENCE [LARGE SCALE GENOMIC DNA]</scope>
    <source>
        <strain evidence="1">AR-01</strain>
    </source>
</reference>